<evidence type="ECO:0000313" key="2">
    <source>
        <dbReference type="EMBL" id="PWZ44554.1"/>
    </source>
</evidence>
<dbReference type="Proteomes" id="UP000251960">
    <property type="component" value="Chromosome 10"/>
</dbReference>
<feature type="region of interest" description="Disordered" evidence="1">
    <location>
        <begin position="1"/>
        <end position="20"/>
    </location>
</feature>
<dbReference type="EMBL" id="NCVQ01000002">
    <property type="protein sequence ID" value="PWZ44554.1"/>
    <property type="molecule type" value="Genomic_DNA"/>
</dbReference>
<accession>A0A3L6G7J2</accession>
<gene>
    <name evidence="2" type="ORF">Zm00014a_033804</name>
</gene>
<reference evidence="2" key="1">
    <citation type="journal article" date="2018" name="Nat. Genet.">
        <title>Extensive intraspecific gene order and gene structural variations between Mo17 and other maize genomes.</title>
        <authorList>
            <person name="Sun S."/>
            <person name="Zhou Y."/>
            <person name="Chen J."/>
            <person name="Shi J."/>
            <person name="Zhao H."/>
            <person name="Zhao H."/>
            <person name="Song W."/>
            <person name="Zhang M."/>
            <person name="Cui Y."/>
            <person name="Dong X."/>
            <person name="Liu H."/>
            <person name="Ma X."/>
            <person name="Jiao Y."/>
            <person name="Wang B."/>
            <person name="Wei X."/>
            <person name="Stein J.C."/>
            <person name="Glaubitz J.C."/>
            <person name="Lu F."/>
            <person name="Yu G."/>
            <person name="Liang C."/>
            <person name="Fengler K."/>
            <person name="Li B."/>
            <person name="Rafalski A."/>
            <person name="Schnable P.S."/>
            <person name="Ware D.H."/>
            <person name="Buckler E.S."/>
            <person name="Lai J."/>
        </authorList>
    </citation>
    <scope>NUCLEOTIDE SEQUENCE [LARGE SCALE GENOMIC DNA]</scope>
    <source>
        <tissue evidence="2">Seedling</tissue>
    </source>
</reference>
<sequence>MGNAKVTVGEGGALTAPAWAGSPVAQWGGAERAPRQTAGTGCAQGLAERRDWSQGREGGCYLLGGKRAKASASSTMARHGRTAKVLRRLTASLL</sequence>
<organism evidence="2">
    <name type="scientific">Zea mays</name>
    <name type="common">Maize</name>
    <dbReference type="NCBI Taxonomy" id="4577"/>
    <lineage>
        <taxon>Eukaryota</taxon>
        <taxon>Viridiplantae</taxon>
        <taxon>Streptophyta</taxon>
        <taxon>Embryophyta</taxon>
        <taxon>Tracheophyta</taxon>
        <taxon>Spermatophyta</taxon>
        <taxon>Magnoliopsida</taxon>
        <taxon>Liliopsida</taxon>
        <taxon>Poales</taxon>
        <taxon>Poaceae</taxon>
        <taxon>PACMAD clade</taxon>
        <taxon>Panicoideae</taxon>
        <taxon>Andropogonodae</taxon>
        <taxon>Andropogoneae</taxon>
        <taxon>Tripsacinae</taxon>
        <taxon>Zea</taxon>
    </lineage>
</organism>
<feature type="region of interest" description="Disordered" evidence="1">
    <location>
        <begin position="27"/>
        <end position="50"/>
    </location>
</feature>
<proteinExistence type="predicted"/>
<protein>
    <submittedName>
        <fullName evidence="2">Uncharacterized protein</fullName>
    </submittedName>
</protein>
<name>A0A3L6G7J2_MAIZE</name>
<evidence type="ECO:0000256" key="1">
    <source>
        <dbReference type="SAM" id="MobiDB-lite"/>
    </source>
</evidence>
<dbReference type="AlphaFoldDB" id="A0A3L6G7J2"/>
<comment type="caution">
    <text evidence="2">The sequence shown here is derived from an EMBL/GenBank/DDBJ whole genome shotgun (WGS) entry which is preliminary data.</text>
</comment>